<evidence type="ECO:0000259" key="1">
    <source>
        <dbReference type="Pfam" id="PF11427"/>
    </source>
</evidence>
<dbReference type="RefSeq" id="XP_005719386.1">
    <property type="nucleotide sequence ID" value="XM_005719329.1"/>
</dbReference>
<dbReference type="Pfam" id="PF13358">
    <property type="entry name" value="DDE_3"/>
    <property type="match status" value="1"/>
</dbReference>
<dbReference type="KEGG" id="ccp:CHC_T00000299001"/>
<sequence>MPRNTRLTTFEKGQILVHHSNCISLSAIARELGRSRTVVTNFLSDQKRYNRKNAGGRPPKLTEADKRRILRKGSKGDLGSAGIVKALQLSVKARRVRQVLAAAEHLRYKQIARTPAMRERHEKSGLKWAMTRMVWSNAKWSQIVWSDEKKFNLDEPDGLAYKWHDLRKEKEWFSKRQNGGSSVMVWACFAGSRISELVFMEGKQDGAKYVTTLENHLLPFAEDLPITWTFMQDGAPCHRSLLAKKWLSDNGISLLEWPAYSPDLNPIENLWGILVRSVYAQQRQFEDIESLTECIMEPWANIAPNTVRKLTESMQKRCVDVVYAKGKKICY</sequence>
<protein>
    <recommendedName>
        <fullName evidence="5">Tc1-like transposase DDE domain-containing protein</fullName>
    </recommendedName>
</protein>
<name>R7QQ40_CHOCR</name>
<dbReference type="InterPro" id="IPR038717">
    <property type="entry name" value="Tc1-like_DDE_dom"/>
</dbReference>
<dbReference type="GO" id="GO:0003677">
    <property type="term" value="F:DNA binding"/>
    <property type="evidence" value="ECO:0007669"/>
    <property type="project" value="InterPro"/>
</dbReference>
<dbReference type="InterPro" id="IPR025898">
    <property type="entry name" value="Tc3_transposase_DNA-bd_dom"/>
</dbReference>
<dbReference type="OMA" id="PWANIAP"/>
<gene>
    <name evidence="3" type="ORF">CHC_T00000299001</name>
</gene>
<dbReference type="Gramene" id="CDF39475">
    <property type="protein sequence ID" value="CDF39475"/>
    <property type="gene ID" value="CHC_T00000299001"/>
</dbReference>
<dbReference type="Gene3D" id="3.30.420.10">
    <property type="entry name" value="Ribonuclease H-like superfamily/Ribonuclease H"/>
    <property type="match status" value="1"/>
</dbReference>
<organism evidence="3 4">
    <name type="scientific">Chondrus crispus</name>
    <name type="common">Carrageen Irish moss</name>
    <name type="synonym">Polymorpha crispa</name>
    <dbReference type="NCBI Taxonomy" id="2769"/>
    <lineage>
        <taxon>Eukaryota</taxon>
        <taxon>Rhodophyta</taxon>
        <taxon>Florideophyceae</taxon>
        <taxon>Rhodymeniophycidae</taxon>
        <taxon>Gigartinales</taxon>
        <taxon>Gigartinaceae</taxon>
        <taxon>Chondrus</taxon>
    </lineage>
</organism>
<dbReference type="InterPro" id="IPR009057">
    <property type="entry name" value="Homeodomain-like_sf"/>
</dbReference>
<dbReference type="Proteomes" id="UP000012073">
    <property type="component" value="Unassembled WGS sequence"/>
</dbReference>
<evidence type="ECO:0008006" key="5">
    <source>
        <dbReference type="Google" id="ProtNLM"/>
    </source>
</evidence>
<reference evidence="4" key="1">
    <citation type="journal article" date="2013" name="Proc. Natl. Acad. Sci. U.S.A.">
        <title>Genome structure and metabolic features in the red seaweed Chondrus crispus shed light on evolution of the Archaeplastida.</title>
        <authorList>
            <person name="Collen J."/>
            <person name="Porcel B."/>
            <person name="Carre W."/>
            <person name="Ball S.G."/>
            <person name="Chaparro C."/>
            <person name="Tonon T."/>
            <person name="Barbeyron T."/>
            <person name="Michel G."/>
            <person name="Noel B."/>
            <person name="Valentin K."/>
            <person name="Elias M."/>
            <person name="Artiguenave F."/>
            <person name="Arun A."/>
            <person name="Aury J.M."/>
            <person name="Barbosa-Neto J.F."/>
            <person name="Bothwell J.H."/>
            <person name="Bouget F.Y."/>
            <person name="Brillet L."/>
            <person name="Cabello-Hurtado F."/>
            <person name="Capella-Gutierrez S."/>
            <person name="Charrier B."/>
            <person name="Cladiere L."/>
            <person name="Cock J.M."/>
            <person name="Coelho S.M."/>
            <person name="Colleoni C."/>
            <person name="Czjzek M."/>
            <person name="Da Silva C."/>
            <person name="Delage L."/>
            <person name="Denoeud F."/>
            <person name="Deschamps P."/>
            <person name="Dittami S.M."/>
            <person name="Gabaldon T."/>
            <person name="Gachon C.M."/>
            <person name="Groisillier A."/>
            <person name="Herve C."/>
            <person name="Jabbari K."/>
            <person name="Katinka M."/>
            <person name="Kloareg B."/>
            <person name="Kowalczyk N."/>
            <person name="Labadie K."/>
            <person name="Leblanc C."/>
            <person name="Lopez P.J."/>
            <person name="McLachlan D.H."/>
            <person name="Meslet-Cladiere L."/>
            <person name="Moustafa A."/>
            <person name="Nehr Z."/>
            <person name="Nyvall Collen P."/>
            <person name="Panaud O."/>
            <person name="Partensky F."/>
            <person name="Poulain J."/>
            <person name="Rensing S.A."/>
            <person name="Rousvoal S."/>
            <person name="Samson G."/>
            <person name="Symeonidi A."/>
            <person name="Weissenbach J."/>
            <person name="Zambounis A."/>
            <person name="Wincker P."/>
            <person name="Boyen C."/>
        </authorList>
    </citation>
    <scope>NUCLEOTIDE SEQUENCE [LARGE SCALE GENOMIC DNA]</scope>
    <source>
        <strain evidence="4">cv. Stackhouse</strain>
    </source>
</reference>
<dbReference type="GeneID" id="17327106"/>
<dbReference type="InterPro" id="IPR052338">
    <property type="entry name" value="Transposase_5"/>
</dbReference>
<dbReference type="STRING" id="2769.R7QQ40"/>
<dbReference type="Pfam" id="PF11427">
    <property type="entry name" value="HTH_Tnp_Tc3_1"/>
    <property type="match status" value="1"/>
</dbReference>
<evidence type="ECO:0000259" key="2">
    <source>
        <dbReference type="Pfam" id="PF13358"/>
    </source>
</evidence>
<dbReference type="AlphaFoldDB" id="R7QQ40"/>
<accession>R7QQ40</accession>
<evidence type="ECO:0000313" key="4">
    <source>
        <dbReference type="Proteomes" id="UP000012073"/>
    </source>
</evidence>
<dbReference type="SUPFAM" id="SSF46689">
    <property type="entry name" value="Homeodomain-like"/>
    <property type="match status" value="1"/>
</dbReference>
<dbReference type="OrthoDB" id="3263820at2759"/>
<proteinExistence type="predicted"/>
<dbReference type="InterPro" id="IPR036397">
    <property type="entry name" value="RNaseH_sf"/>
</dbReference>
<dbReference type="PANTHER" id="PTHR23022:SF129">
    <property type="entry name" value="TRANSPOSABLE ELEMENT TC3 TRANSPOSASE"/>
    <property type="match status" value="1"/>
</dbReference>
<feature type="domain" description="Tc3 transposase DNA binding" evidence="1">
    <location>
        <begin position="3"/>
        <end position="49"/>
    </location>
</feature>
<dbReference type="PhylomeDB" id="R7QQ40"/>
<dbReference type="EMBL" id="HG002043">
    <property type="protein sequence ID" value="CDF39475.1"/>
    <property type="molecule type" value="Genomic_DNA"/>
</dbReference>
<dbReference type="PANTHER" id="PTHR23022">
    <property type="entry name" value="TRANSPOSABLE ELEMENT-RELATED"/>
    <property type="match status" value="1"/>
</dbReference>
<dbReference type="Gene3D" id="1.10.10.60">
    <property type="entry name" value="Homeodomain-like"/>
    <property type="match status" value="1"/>
</dbReference>
<feature type="domain" description="Tc1-like transposase DDE" evidence="2">
    <location>
        <begin position="142"/>
        <end position="291"/>
    </location>
</feature>
<keyword evidence="4" id="KW-1185">Reference proteome</keyword>
<evidence type="ECO:0000313" key="3">
    <source>
        <dbReference type="EMBL" id="CDF39475.1"/>
    </source>
</evidence>